<dbReference type="GO" id="GO:0044666">
    <property type="term" value="C:MLL3/4 complex"/>
    <property type="evidence" value="ECO:0007669"/>
    <property type="project" value="TreeGrafter"/>
</dbReference>
<organism evidence="5 6">
    <name type="scientific">Desmophyllum pertusum</name>
    <dbReference type="NCBI Taxonomy" id="174260"/>
    <lineage>
        <taxon>Eukaryota</taxon>
        <taxon>Metazoa</taxon>
        <taxon>Cnidaria</taxon>
        <taxon>Anthozoa</taxon>
        <taxon>Hexacorallia</taxon>
        <taxon>Scleractinia</taxon>
        <taxon>Caryophylliina</taxon>
        <taxon>Caryophylliidae</taxon>
        <taxon>Desmophyllum</taxon>
    </lineage>
</organism>
<dbReference type="FunFam" id="2.10.110.20:FF:000001">
    <property type="entry name" value="lysine-specific demethylase 6A isoform X2"/>
    <property type="match status" value="1"/>
</dbReference>
<evidence type="ECO:0000256" key="2">
    <source>
        <dbReference type="ARBA" id="ARBA00023242"/>
    </source>
</evidence>
<evidence type="ECO:0000313" key="6">
    <source>
        <dbReference type="Proteomes" id="UP001163046"/>
    </source>
</evidence>
<reference evidence="5" key="1">
    <citation type="submission" date="2023-01" db="EMBL/GenBank/DDBJ databases">
        <title>Genome assembly of the deep-sea coral Lophelia pertusa.</title>
        <authorList>
            <person name="Herrera S."/>
            <person name="Cordes E."/>
        </authorList>
    </citation>
    <scope>NUCLEOTIDE SEQUENCE</scope>
    <source>
        <strain evidence="5">USNM1676648</strain>
        <tissue evidence="5">Polyp</tissue>
    </source>
</reference>
<evidence type="ECO:0000313" key="5">
    <source>
        <dbReference type="EMBL" id="KAJ7323701.1"/>
    </source>
</evidence>
<dbReference type="EMBL" id="MU827812">
    <property type="protein sequence ID" value="KAJ7323701.1"/>
    <property type="molecule type" value="Genomic_DNA"/>
</dbReference>
<name>A0A9W9Y8K5_9CNID</name>
<evidence type="ECO:0000259" key="4">
    <source>
        <dbReference type="Pfam" id="PF21326"/>
    </source>
</evidence>
<dbReference type="OrthoDB" id="418911at2759"/>
<dbReference type="GO" id="GO:0010468">
    <property type="term" value="P:regulation of gene expression"/>
    <property type="evidence" value="ECO:0007669"/>
    <property type="project" value="TreeGrafter"/>
</dbReference>
<accession>A0A9W9Y8K5</accession>
<keyword evidence="2" id="KW-0539">Nucleus</keyword>
<dbReference type="InterPro" id="IPR046941">
    <property type="entry name" value="KDM6_GATAL_sf"/>
</dbReference>
<proteinExistence type="inferred from homology"/>
<dbReference type="PANTHER" id="PTHR14017">
    <property type="entry name" value="LYSINE-SPECIFIC DEMETHYLASE"/>
    <property type="match status" value="1"/>
</dbReference>
<dbReference type="Pfam" id="PF21326">
    <property type="entry name" value="KDM6_GATAL"/>
    <property type="match status" value="1"/>
</dbReference>
<sequence>MEKLKRAGIEVMWHGKKHNEGTHYCAQCEVEVFNMLFVTDNKKHLVYCQDCARKTSINLDGFIVLNQYTLEELTEVFNNFKLHTVSPRIVDTVLSQNSSQPVGMLPQGVSNLA</sequence>
<dbReference type="Gene3D" id="2.10.110.20">
    <property type="match status" value="1"/>
</dbReference>
<dbReference type="InterPro" id="IPR051630">
    <property type="entry name" value="Corepressor-Demethylase"/>
</dbReference>
<gene>
    <name evidence="5" type="primary">KDM6A_2</name>
    <name evidence="5" type="ORF">OS493_031114</name>
</gene>
<dbReference type="Proteomes" id="UP001163046">
    <property type="component" value="Unassembled WGS sequence"/>
</dbReference>
<protein>
    <submittedName>
        <fullName evidence="5">Lysine-specific demethylase 6A</fullName>
    </submittedName>
</protein>
<feature type="domain" description="Lysine-specific demethylase 6A/B-like GATA-like" evidence="4">
    <location>
        <begin position="14"/>
        <end position="70"/>
    </location>
</feature>
<evidence type="ECO:0000256" key="1">
    <source>
        <dbReference type="ARBA" id="ARBA00004123"/>
    </source>
</evidence>
<dbReference type="InterPro" id="IPR048560">
    <property type="entry name" value="KDM6A_B-like_GATAL"/>
</dbReference>
<keyword evidence="6" id="KW-1185">Reference proteome</keyword>
<dbReference type="PANTHER" id="PTHR14017:SF1">
    <property type="entry name" value="LD02225P"/>
    <property type="match status" value="1"/>
</dbReference>
<evidence type="ECO:0000256" key="3">
    <source>
        <dbReference type="ARBA" id="ARBA00034483"/>
    </source>
</evidence>
<comment type="caution">
    <text evidence="5">The sequence shown here is derived from an EMBL/GenBank/DDBJ whole genome shotgun (WGS) entry which is preliminary data.</text>
</comment>
<comment type="subcellular location">
    <subcellularLocation>
        <location evidence="1">Nucleus</location>
    </subcellularLocation>
</comment>
<dbReference type="GO" id="GO:0000978">
    <property type="term" value="F:RNA polymerase II cis-regulatory region sequence-specific DNA binding"/>
    <property type="evidence" value="ECO:0007669"/>
    <property type="project" value="TreeGrafter"/>
</dbReference>
<dbReference type="GO" id="GO:0031490">
    <property type="term" value="F:chromatin DNA binding"/>
    <property type="evidence" value="ECO:0007669"/>
    <property type="project" value="TreeGrafter"/>
</dbReference>
<dbReference type="AlphaFoldDB" id="A0A9W9Y8K5"/>
<comment type="similarity">
    <text evidence="3">Belongs to the UTX family.</text>
</comment>